<name>A0A5C4LKH5_9HYPH</name>
<evidence type="ECO:0000259" key="2">
    <source>
        <dbReference type="Pfam" id="PF21821"/>
    </source>
</evidence>
<sequence>MVDVVISEEAEASMEIPSHPVEKGAKISDHAWRLPTTLTMECINGDVTGTWQALTDLMAQAEPFDILNGFDLFESMMIERINPRRDVTLCQVISFSVELKEVVIVETATTAGNAGTGGDQRGQGKTTRGQVQAREVSTASGRGAQVGAAVAAAPTASSIPGLF</sequence>
<comment type="caution">
    <text evidence="3">The sequence shown here is derived from an EMBL/GenBank/DDBJ whole genome shotgun (WGS) entry which is preliminary data.</text>
</comment>
<dbReference type="Proteomes" id="UP000305267">
    <property type="component" value="Unassembled WGS sequence"/>
</dbReference>
<dbReference type="EMBL" id="VDDA01000002">
    <property type="protein sequence ID" value="TNC14924.1"/>
    <property type="molecule type" value="Genomic_DNA"/>
</dbReference>
<feature type="domain" description="Dit-like phage tail protein N-terminal" evidence="2">
    <location>
        <begin position="2"/>
        <end position="111"/>
    </location>
</feature>
<dbReference type="RefSeq" id="WP_139034465.1">
    <property type="nucleotide sequence ID" value="NZ_VDDA01000002.1"/>
</dbReference>
<gene>
    <name evidence="3" type="ORF">FF100_04940</name>
</gene>
<dbReference type="Pfam" id="PF21821">
    <property type="entry name" value="Dit_like"/>
    <property type="match status" value="1"/>
</dbReference>
<feature type="compositionally biased region" description="Polar residues" evidence="1">
    <location>
        <begin position="123"/>
        <end position="138"/>
    </location>
</feature>
<protein>
    <recommendedName>
        <fullName evidence="2">Dit-like phage tail protein N-terminal domain-containing protein</fullName>
    </recommendedName>
</protein>
<dbReference type="AlphaFoldDB" id="A0A5C4LKH5"/>
<evidence type="ECO:0000313" key="3">
    <source>
        <dbReference type="EMBL" id="TNC14924.1"/>
    </source>
</evidence>
<organism evidence="3 4">
    <name type="scientific">Methylobacterium terricola</name>
    <dbReference type="NCBI Taxonomy" id="2583531"/>
    <lineage>
        <taxon>Bacteria</taxon>
        <taxon>Pseudomonadati</taxon>
        <taxon>Pseudomonadota</taxon>
        <taxon>Alphaproteobacteria</taxon>
        <taxon>Hyphomicrobiales</taxon>
        <taxon>Methylobacteriaceae</taxon>
        <taxon>Methylobacterium</taxon>
    </lineage>
</organism>
<feature type="region of interest" description="Disordered" evidence="1">
    <location>
        <begin position="111"/>
        <end position="140"/>
    </location>
</feature>
<reference evidence="3 4" key="1">
    <citation type="submission" date="2019-06" db="EMBL/GenBank/DDBJ databases">
        <title>Genome of Methylobacterium sp. 17Sr1-39.</title>
        <authorList>
            <person name="Seo T."/>
        </authorList>
    </citation>
    <scope>NUCLEOTIDE SEQUENCE [LARGE SCALE GENOMIC DNA]</scope>
    <source>
        <strain evidence="3 4">17Sr1-39</strain>
    </source>
</reference>
<accession>A0A5C4LKH5</accession>
<dbReference type="OrthoDB" id="8421155at2"/>
<dbReference type="InterPro" id="IPR048494">
    <property type="entry name" value="Dit-like_N"/>
</dbReference>
<keyword evidence="4" id="KW-1185">Reference proteome</keyword>
<evidence type="ECO:0000313" key="4">
    <source>
        <dbReference type="Proteomes" id="UP000305267"/>
    </source>
</evidence>
<proteinExistence type="predicted"/>
<evidence type="ECO:0000256" key="1">
    <source>
        <dbReference type="SAM" id="MobiDB-lite"/>
    </source>
</evidence>